<organism evidence="1 2">
    <name type="scientific">Aneurinibacillus danicus</name>
    <dbReference type="NCBI Taxonomy" id="267746"/>
    <lineage>
        <taxon>Bacteria</taxon>
        <taxon>Bacillati</taxon>
        <taxon>Bacillota</taxon>
        <taxon>Bacilli</taxon>
        <taxon>Bacillales</taxon>
        <taxon>Paenibacillaceae</taxon>
        <taxon>Aneurinibacillus group</taxon>
        <taxon>Aneurinibacillus</taxon>
    </lineage>
</organism>
<keyword evidence="2" id="KW-1185">Reference proteome</keyword>
<reference evidence="1 2" key="1">
    <citation type="submission" date="2019-07" db="EMBL/GenBank/DDBJ databases">
        <title>Whole genome shotgun sequence of Aneurinibacillus danicus NBRC 102444.</title>
        <authorList>
            <person name="Hosoyama A."/>
            <person name="Uohara A."/>
            <person name="Ohji S."/>
            <person name="Ichikawa N."/>
        </authorList>
    </citation>
    <scope>NUCLEOTIDE SEQUENCE [LARGE SCALE GENOMIC DNA]</scope>
    <source>
        <strain evidence="1 2">NBRC 102444</strain>
    </source>
</reference>
<gene>
    <name evidence="1" type="ORF">ADA01nite_22440</name>
</gene>
<protein>
    <submittedName>
        <fullName evidence="1">Uncharacterized protein</fullName>
    </submittedName>
</protein>
<comment type="caution">
    <text evidence="1">The sequence shown here is derived from an EMBL/GenBank/DDBJ whole genome shotgun (WGS) entry which is preliminary data.</text>
</comment>
<sequence length="57" mass="6978">MRKERRVIESACNERLPVCAQDTFNYMASYFFSNYQIQYVLKLEEEWMNQSAYRRGI</sequence>
<evidence type="ECO:0000313" key="2">
    <source>
        <dbReference type="Proteomes" id="UP000321157"/>
    </source>
</evidence>
<name>A0A511V771_9BACL</name>
<accession>A0A511V771</accession>
<evidence type="ECO:0000313" key="1">
    <source>
        <dbReference type="EMBL" id="GEN34784.1"/>
    </source>
</evidence>
<dbReference type="AlphaFoldDB" id="A0A511V771"/>
<dbReference type="EMBL" id="BJXX01000098">
    <property type="protein sequence ID" value="GEN34784.1"/>
    <property type="molecule type" value="Genomic_DNA"/>
</dbReference>
<proteinExistence type="predicted"/>
<dbReference type="RefSeq" id="WP_170230239.1">
    <property type="nucleotide sequence ID" value="NZ_BJXX01000098.1"/>
</dbReference>
<dbReference type="Proteomes" id="UP000321157">
    <property type="component" value="Unassembled WGS sequence"/>
</dbReference>